<dbReference type="InterPro" id="IPR059141">
    <property type="entry name" value="Beta-prop_Nup120_160"/>
</dbReference>
<dbReference type="GO" id="GO:0006606">
    <property type="term" value="P:protein import into nucleus"/>
    <property type="evidence" value="ECO:0007669"/>
    <property type="project" value="EnsemblFungi"/>
</dbReference>
<dbReference type="RefSeq" id="XP_003688353.1">
    <property type="nucleotide sequence ID" value="XM_003688305.1"/>
</dbReference>
<evidence type="ECO:0000256" key="3">
    <source>
        <dbReference type="ARBA" id="ARBA00023242"/>
    </source>
</evidence>
<organism evidence="6 7">
    <name type="scientific">Tetrapisispora phaffii (strain ATCC 24235 / CBS 4417 / NBRC 1672 / NRRL Y-8282 / UCD 70-5)</name>
    <name type="common">Yeast</name>
    <name type="synonym">Fabospora phaffii</name>
    <dbReference type="NCBI Taxonomy" id="1071381"/>
    <lineage>
        <taxon>Eukaryota</taxon>
        <taxon>Fungi</taxon>
        <taxon>Dikarya</taxon>
        <taxon>Ascomycota</taxon>
        <taxon>Saccharomycotina</taxon>
        <taxon>Saccharomycetes</taxon>
        <taxon>Saccharomycetales</taxon>
        <taxon>Saccharomycetaceae</taxon>
        <taxon>Tetrapisispora</taxon>
    </lineage>
</organism>
<dbReference type="STRING" id="1071381.G8C191"/>
<dbReference type="GO" id="GO:0000055">
    <property type="term" value="P:ribosomal large subunit export from nucleus"/>
    <property type="evidence" value="ECO:0007669"/>
    <property type="project" value="EnsemblFungi"/>
</dbReference>
<dbReference type="Pfam" id="PF22114">
    <property type="entry name" value="NUP120_helical_2"/>
    <property type="match status" value="1"/>
</dbReference>
<dbReference type="GO" id="GO:0000122">
    <property type="term" value="P:negative regulation of transcription by RNA polymerase II"/>
    <property type="evidence" value="ECO:0007669"/>
    <property type="project" value="EnsemblFungi"/>
</dbReference>
<evidence type="ECO:0000313" key="6">
    <source>
        <dbReference type="EMBL" id="CCE65919.1"/>
    </source>
</evidence>
<reference evidence="6 7" key="1">
    <citation type="journal article" date="2011" name="Proc. Natl. Acad. Sci. U.S.A.">
        <title>Evolutionary erosion of yeast sex chromosomes by mating-type switching accidents.</title>
        <authorList>
            <person name="Gordon J.L."/>
            <person name="Armisen D."/>
            <person name="Proux-Wera E."/>
            <person name="Oheigeartaigh S.S."/>
            <person name="Byrne K.P."/>
            <person name="Wolfe K.H."/>
        </authorList>
    </citation>
    <scope>NUCLEOTIDE SEQUENCE [LARGE SCALE GENOMIC DNA]</scope>
    <source>
        <strain evidence="7">ATCC 24235 / CBS 4417 / NBRC 1672 / NRRL Y-8282 / UCD 70-5</strain>
    </source>
</reference>
<dbReference type="EMBL" id="HE612869">
    <property type="protein sequence ID" value="CCE65919.1"/>
    <property type="molecule type" value="Genomic_DNA"/>
</dbReference>
<feature type="domain" description="Nucleoporin Nup120/160 beta-propeller" evidence="4">
    <location>
        <begin position="63"/>
        <end position="389"/>
    </location>
</feature>
<dbReference type="GO" id="GO:0034398">
    <property type="term" value="P:telomere tethering at nuclear periphery"/>
    <property type="evidence" value="ECO:0007669"/>
    <property type="project" value="EnsemblFungi"/>
</dbReference>
<keyword evidence="7" id="KW-1185">Reference proteome</keyword>
<dbReference type="GO" id="GO:0031990">
    <property type="term" value="P:mRNA export from nucleus in response to heat stress"/>
    <property type="evidence" value="ECO:0007669"/>
    <property type="project" value="EnsemblFungi"/>
</dbReference>
<dbReference type="GO" id="GO:0051664">
    <property type="term" value="P:nuclear pore localization"/>
    <property type="evidence" value="ECO:0007669"/>
    <property type="project" value="EnsemblFungi"/>
</dbReference>
<dbReference type="GO" id="GO:0042802">
    <property type="term" value="F:identical protein binding"/>
    <property type="evidence" value="ECO:0007669"/>
    <property type="project" value="EnsemblFungi"/>
</dbReference>
<dbReference type="OrthoDB" id="67716at2759"/>
<evidence type="ECO:0000256" key="2">
    <source>
        <dbReference type="ARBA" id="ARBA00022448"/>
    </source>
</evidence>
<dbReference type="KEGG" id="tpf:TPHA_0N01380"/>
<evidence type="ECO:0000313" key="7">
    <source>
        <dbReference type="Proteomes" id="UP000005666"/>
    </source>
</evidence>
<dbReference type="GO" id="GO:0006611">
    <property type="term" value="P:protein export from nucleus"/>
    <property type="evidence" value="ECO:0007669"/>
    <property type="project" value="EnsemblFungi"/>
</dbReference>
<evidence type="ECO:0000256" key="1">
    <source>
        <dbReference type="ARBA" id="ARBA00004123"/>
    </source>
</evidence>
<dbReference type="GO" id="GO:0006302">
    <property type="term" value="P:double-strand break repair"/>
    <property type="evidence" value="ECO:0007669"/>
    <property type="project" value="EnsemblFungi"/>
</dbReference>
<proteinExistence type="predicted"/>
<keyword evidence="2" id="KW-0813">Transport</keyword>
<dbReference type="AlphaFoldDB" id="G8C191"/>
<gene>
    <name evidence="6" type="primary">TPHA0N01380</name>
    <name evidence="6" type="ordered locus">TPHA_0N01380</name>
</gene>
<dbReference type="InterPro" id="IPR021717">
    <property type="entry name" value="Nucleoporin_Nup160"/>
</dbReference>
<dbReference type="PANTHER" id="PTHR21286">
    <property type="entry name" value="NUCLEAR PORE COMPLEX PROTEIN NUP160"/>
    <property type="match status" value="1"/>
</dbReference>
<sequence length="1025" mass="119250">MYLLSKLDSSILQFNSESLKQNVIFLSLNNETDDFKNVSNLGLTNYSTTIELPNNQYIAYHLSNSYSILSLYALSETHNRRKIHIELPNALMHEEHTLVSYIKADNLEFEMILKTGMFLRLTFPIESLLNNDVEFPTDWFTLMNPYDFSIRLPHLLYKVSDEFSVVFLKDGGLLGLKRTSDDALEPILFSDESYLRSLSSFFSSKKNRLTDRIISCVVYHNKFLIVLTENYKLKIWNLEKYSITAEYDLAEQAHLNKESSSGYESIGSYLKIFDNILTAYLPFFNGIFQLGYLSIDNNDDVMLNIVSSISSNLPSSSLWSLVDFKIISTLDLSLPSTFFDIVVLWKSGSTNKLQILNIENEEMDRYNWYETTNKTLEEIKFDTEVDNSDLNKALVGLQSRYPNCIFEEAENILIQNNISIPSREVLNAEYLANLETLLKDIKSKCDQASSISILNDEIIVINCQQFFNHSVYKINSSLEKLYYNINSSSYDDNISRYLMTIYGFSATISPQVLTELSNQFLGFVTKELPETLSPNQKLTEIFNSTVKSHLETSNINILFHELKSFDVISLLNTFIDNHLHQINVRNGDFISSLTDDTLWNIVAIKSLYNQLVIQHDIILRILLTFTLLDFDYSVFEKQLDNLIELHYKQSLYLSLFGQDKDKFLSEVLLQVSKYKTGVKFNNYNELFAFTNYATSELYSFDSTINPFYMRYINDIVVYDITSSEFKREQLLKNISWKYYIRNNADHELFIAMLLFRSNQMEKSYEFFQLHNYAELMKDKLPVIFKNIDNDSSNIWRPLLSVFCLPYRNSAFFYELSVLFANHNHLDIALKSIKKSLEFSSTYVEDKETHEFKVQQLTQFLDLLINFRLYGEALDVLRLGHDVLNTELRETYFRKLLLINNTSSDSFFSNLLRLCFINSTTKLFLSPSDIEIIDNILTQQLHISDWSSYKKLYSFRIITKQERKAAEILYDYTVQVGGDDKMKMKCYTMIGNVLNSFADSNDKWILYNGEIITVTSIKNKNSALTH</sequence>
<dbReference type="InterPro" id="IPR055090">
    <property type="entry name" value="NUP120_helical_saccharomycetes"/>
</dbReference>
<dbReference type="GO" id="GO:0017056">
    <property type="term" value="F:structural constituent of nuclear pore"/>
    <property type="evidence" value="ECO:0007669"/>
    <property type="project" value="EnsemblFungi"/>
</dbReference>
<name>G8C191_TETPH</name>
<dbReference type="eggNOG" id="ENOG502QQWQ">
    <property type="taxonomic scope" value="Eukaryota"/>
</dbReference>
<dbReference type="GO" id="GO:0031080">
    <property type="term" value="C:nuclear pore outer ring"/>
    <property type="evidence" value="ECO:0007669"/>
    <property type="project" value="EnsemblFungi"/>
</dbReference>
<dbReference type="GeneID" id="11530513"/>
<dbReference type="GO" id="GO:0031509">
    <property type="term" value="P:subtelomeric heterochromatin formation"/>
    <property type="evidence" value="ECO:0007669"/>
    <property type="project" value="EnsemblFungi"/>
</dbReference>
<dbReference type="OMA" id="ILELYMI"/>
<dbReference type="Pfam" id="PF11715">
    <property type="entry name" value="Beta-prop_Nup120_160"/>
    <property type="match status" value="1"/>
</dbReference>
<accession>G8C191</accession>
<protein>
    <submittedName>
        <fullName evidence="6">Uncharacterized protein</fullName>
    </submittedName>
</protein>
<evidence type="ECO:0000259" key="4">
    <source>
        <dbReference type="Pfam" id="PF11715"/>
    </source>
</evidence>
<comment type="subcellular location">
    <subcellularLocation>
        <location evidence="1">Nucleus</location>
    </subcellularLocation>
</comment>
<dbReference type="Proteomes" id="UP000005666">
    <property type="component" value="Chromosome 14"/>
</dbReference>
<dbReference type="HOGENOM" id="CLU_294409_0_0_1"/>
<dbReference type="GO" id="GO:0045944">
    <property type="term" value="P:positive regulation of transcription by RNA polymerase II"/>
    <property type="evidence" value="ECO:0007669"/>
    <property type="project" value="EnsemblFungi"/>
</dbReference>
<keyword evidence="3" id="KW-0539">Nucleus</keyword>
<dbReference type="GO" id="GO:0000973">
    <property type="term" value="P:post-transcriptional tethering of RNA polymerase II gene DNA at nuclear periphery"/>
    <property type="evidence" value="ECO:0007669"/>
    <property type="project" value="EnsemblFungi"/>
</dbReference>
<dbReference type="PANTHER" id="PTHR21286:SF0">
    <property type="entry name" value="NUCLEAR PORE COMPLEX PROTEIN NUP160"/>
    <property type="match status" value="1"/>
</dbReference>
<feature type="domain" description="Nucleoporin NUP120 helical" evidence="5">
    <location>
        <begin position="498"/>
        <end position="681"/>
    </location>
</feature>
<evidence type="ECO:0000259" key="5">
    <source>
        <dbReference type="Pfam" id="PF22114"/>
    </source>
</evidence>
<dbReference type="GO" id="GO:0000781">
    <property type="term" value="C:chromosome, telomeric region"/>
    <property type="evidence" value="ECO:0007669"/>
    <property type="project" value="GOC"/>
</dbReference>